<comment type="caution">
    <text evidence="3">The sequence shown here is derived from an EMBL/GenBank/DDBJ whole genome shotgun (WGS) entry which is preliminary data.</text>
</comment>
<keyword evidence="3" id="KW-0378">Hydrolase</keyword>
<dbReference type="SMART" id="SM00507">
    <property type="entry name" value="HNHc"/>
    <property type="match status" value="1"/>
</dbReference>
<dbReference type="Pfam" id="PF01844">
    <property type="entry name" value="HNH"/>
    <property type="match status" value="1"/>
</dbReference>
<dbReference type="InterPro" id="IPR003615">
    <property type="entry name" value="HNH_nuc"/>
</dbReference>
<keyword evidence="3" id="KW-0540">Nuclease</keyword>
<keyword evidence="4" id="KW-1185">Reference proteome</keyword>
<evidence type="ECO:0000313" key="4">
    <source>
        <dbReference type="Proteomes" id="UP001168620"/>
    </source>
</evidence>
<dbReference type="CDD" id="cd00085">
    <property type="entry name" value="HNHc"/>
    <property type="match status" value="1"/>
</dbReference>
<sequence>MPEPTPPDAGMLRASTIDGVRAALSAALDAPSGLDDAERVDSITALEDLVRVATAAQAALARELDASQRAAQAGAGVPPARRGRGVAAQVGLARKESHHRGQRHLGLAKVVAAEMPLLWAAWRQGKVTEYGATLAARETACLELEDRREVDRLLASDPEALDRMNDRDIASACRRHAARLDAAAVVRRQRQATADRRVTIRPAPDAMVYLTALLPAAEGVAAYAALVKAADRARADGADDRGKGQVMADTLVSNVLGGHEANGGPRIELGLVMSDQVVFGESDEPAHVDGFGWVPAELGLEVLAGALSRGDEVWLRRLYAGPQTGELVAMDSRARRFPRALARLIRLRDQVCRTPWCGAPIRHQDHARSVADGGETTGRNGQGLCQACNHAKQAPGWEAEPSDDGVETTTPTGHRHHSRPPTLVTVRRGPPIRLEFVLAT</sequence>
<feature type="region of interest" description="Disordered" evidence="1">
    <location>
        <begin position="392"/>
        <end position="427"/>
    </location>
</feature>
<dbReference type="Proteomes" id="UP001168620">
    <property type="component" value="Unassembled WGS sequence"/>
</dbReference>
<feature type="domain" description="HNH nuclease" evidence="2">
    <location>
        <begin position="340"/>
        <end position="390"/>
    </location>
</feature>
<gene>
    <name evidence="3" type="ORF">QWY28_20280</name>
</gene>
<dbReference type="Gene3D" id="1.10.30.50">
    <property type="match status" value="1"/>
</dbReference>
<dbReference type="GO" id="GO:0004519">
    <property type="term" value="F:endonuclease activity"/>
    <property type="evidence" value="ECO:0007669"/>
    <property type="project" value="UniProtKB-KW"/>
</dbReference>
<keyword evidence="3" id="KW-0255">Endonuclease</keyword>
<dbReference type="EMBL" id="JAUHJQ010000012">
    <property type="protein sequence ID" value="MDN4175314.1"/>
    <property type="molecule type" value="Genomic_DNA"/>
</dbReference>
<evidence type="ECO:0000256" key="1">
    <source>
        <dbReference type="SAM" id="MobiDB-lite"/>
    </source>
</evidence>
<protein>
    <submittedName>
        <fullName evidence="3">HNH endonuclease</fullName>
    </submittedName>
</protein>
<reference evidence="3" key="1">
    <citation type="submission" date="2023-06" db="EMBL/GenBank/DDBJ databases">
        <title>Draft genome sequence of Nocardioides sp. SOB77.</title>
        <authorList>
            <person name="Zhang G."/>
        </authorList>
    </citation>
    <scope>NUCLEOTIDE SEQUENCE</scope>
    <source>
        <strain evidence="3">SOB77</strain>
    </source>
</reference>
<evidence type="ECO:0000259" key="2">
    <source>
        <dbReference type="SMART" id="SM00507"/>
    </source>
</evidence>
<dbReference type="RefSeq" id="WP_300954540.1">
    <property type="nucleotide sequence ID" value="NZ_JAUHJQ010000012.1"/>
</dbReference>
<dbReference type="InterPro" id="IPR002711">
    <property type="entry name" value="HNH"/>
</dbReference>
<organism evidence="3 4">
    <name type="scientific">Nocardioides oceani</name>
    <dbReference type="NCBI Taxonomy" id="3058369"/>
    <lineage>
        <taxon>Bacteria</taxon>
        <taxon>Bacillati</taxon>
        <taxon>Actinomycetota</taxon>
        <taxon>Actinomycetes</taxon>
        <taxon>Propionibacteriales</taxon>
        <taxon>Nocardioidaceae</taxon>
        <taxon>Nocardioides</taxon>
    </lineage>
</organism>
<accession>A0ABT8FLA5</accession>
<evidence type="ECO:0000313" key="3">
    <source>
        <dbReference type="EMBL" id="MDN4175314.1"/>
    </source>
</evidence>
<proteinExistence type="predicted"/>
<name>A0ABT8FLA5_9ACTN</name>